<dbReference type="Gene3D" id="2.10.109.10">
    <property type="entry name" value="Umud Fragment, subunit A"/>
    <property type="match status" value="1"/>
</dbReference>
<dbReference type="PANTHER" id="PTHR40661:SF3">
    <property type="entry name" value="FELS-1 PROPHAGE TRANSCRIPTIONAL REGULATOR"/>
    <property type="match status" value="1"/>
</dbReference>
<dbReference type="GO" id="GO:0006508">
    <property type="term" value="P:proteolysis"/>
    <property type="evidence" value="ECO:0007669"/>
    <property type="project" value="UniProtKB-KW"/>
</dbReference>
<evidence type="ECO:0000256" key="5">
    <source>
        <dbReference type="ARBA" id="ARBA00023163"/>
    </source>
</evidence>
<dbReference type="CDD" id="cd00093">
    <property type="entry name" value="HTH_XRE"/>
    <property type="match status" value="1"/>
</dbReference>
<dbReference type="GO" id="GO:0016020">
    <property type="term" value="C:membrane"/>
    <property type="evidence" value="ECO:0007669"/>
    <property type="project" value="InterPro"/>
</dbReference>
<proteinExistence type="predicted"/>
<dbReference type="AlphaFoldDB" id="A0A2A2BU77"/>
<keyword evidence="2" id="KW-0378">Hydrolase</keyword>
<evidence type="ECO:0000313" key="7">
    <source>
        <dbReference type="Proteomes" id="UP000218543"/>
    </source>
</evidence>
<keyword evidence="5" id="KW-0804">Transcription</keyword>
<keyword evidence="3" id="KW-0805">Transcription regulation</keyword>
<evidence type="ECO:0000313" key="6">
    <source>
        <dbReference type="EMBL" id="PAU13589.1"/>
    </source>
</evidence>
<sequence>MSFSDRLQLAMTIRGYSQGKLAREVGMAQSSVNKLVNGATGSRKVVEIANTLNVRPEWLSYGVGPMTPEESTSCNPTPQESYSPLENDKDIFRVEVLDIAASAGPGTFLVSDFAETVHAIEFSHDAARRLFCSRPANIIKMITVDGDSMAPTLCAGDQVFVDVSVRNFETDGIYIFIFGHTFHIKRLQMQGMQLAVISDNPAYKEWFISESAEEHLFIMGKVLIHQSIQYNRVG</sequence>
<dbReference type="GO" id="GO:0004252">
    <property type="term" value="F:serine-type endopeptidase activity"/>
    <property type="evidence" value="ECO:0007669"/>
    <property type="project" value="InterPro"/>
</dbReference>
<dbReference type="RefSeq" id="WP_000010195.1">
    <property type="nucleotide sequence ID" value="NZ_BFZB01000464.1"/>
</dbReference>
<dbReference type="PROSITE" id="PS50943">
    <property type="entry name" value="HTH_CROC1"/>
    <property type="match status" value="1"/>
</dbReference>
<dbReference type="Gene3D" id="1.10.260.40">
    <property type="entry name" value="lambda repressor-like DNA-binding domains"/>
    <property type="match status" value="1"/>
</dbReference>
<dbReference type="InterPro" id="IPR001387">
    <property type="entry name" value="Cro/C1-type_HTH"/>
</dbReference>
<comment type="caution">
    <text evidence="6">The sequence shown here is derived from an EMBL/GenBank/DDBJ whole genome shotgun (WGS) entry which is preliminary data.</text>
</comment>
<evidence type="ECO:0000256" key="1">
    <source>
        <dbReference type="ARBA" id="ARBA00022670"/>
    </source>
</evidence>
<name>A0A2A2BU77_ECOLX</name>
<dbReference type="GO" id="GO:0003677">
    <property type="term" value="F:DNA binding"/>
    <property type="evidence" value="ECO:0007669"/>
    <property type="project" value="UniProtKB-KW"/>
</dbReference>
<keyword evidence="1" id="KW-0645">Protease</keyword>
<dbReference type="CDD" id="cd06529">
    <property type="entry name" value="S24_LexA-like"/>
    <property type="match status" value="1"/>
</dbReference>
<dbReference type="InterPro" id="IPR010982">
    <property type="entry name" value="Lambda_DNA-bd_dom_sf"/>
</dbReference>
<dbReference type="Pfam" id="PF01381">
    <property type="entry name" value="HTH_3"/>
    <property type="match status" value="1"/>
</dbReference>
<keyword evidence="4" id="KW-0238">DNA-binding</keyword>
<dbReference type="SUPFAM" id="SSF51306">
    <property type="entry name" value="LexA/Signal peptidase"/>
    <property type="match status" value="1"/>
</dbReference>
<gene>
    <name evidence="6" type="ORF">BTQ06_25280</name>
</gene>
<dbReference type="SUPFAM" id="SSF47413">
    <property type="entry name" value="lambda repressor-like DNA-binding domains"/>
    <property type="match status" value="1"/>
</dbReference>
<evidence type="ECO:0000256" key="3">
    <source>
        <dbReference type="ARBA" id="ARBA00023015"/>
    </source>
</evidence>
<dbReference type="PROSITE" id="PS00501">
    <property type="entry name" value="SPASE_I_1"/>
    <property type="match status" value="1"/>
</dbReference>
<organism evidence="6 7">
    <name type="scientific">Escherichia coli</name>
    <dbReference type="NCBI Taxonomy" id="562"/>
    <lineage>
        <taxon>Bacteria</taxon>
        <taxon>Pseudomonadati</taxon>
        <taxon>Pseudomonadota</taxon>
        <taxon>Gammaproteobacteria</taxon>
        <taxon>Enterobacterales</taxon>
        <taxon>Enterobacteriaceae</taxon>
        <taxon>Escherichia</taxon>
    </lineage>
</organism>
<dbReference type="Proteomes" id="UP000218543">
    <property type="component" value="Unassembled WGS sequence"/>
</dbReference>
<evidence type="ECO:0000256" key="4">
    <source>
        <dbReference type="ARBA" id="ARBA00023125"/>
    </source>
</evidence>
<dbReference type="PANTHER" id="PTHR40661">
    <property type="match status" value="1"/>
</dbReference>
<reference evidence="6 7" key="1">
    <citation type="submission" date="2016-12" db="EMBL/GenBank/DDBJ databases">
        <title>Real-Time Genomic Investigation Underlying the Public Health Response to a Shiga Toxin-Producing Escherichia Coli O26:H11 Outbreak in a Nursery.</title>
        <authorList>
            <person name="Ferdous M."/>
            <person name="Moran-Gilad J."/>
            <person name="Rossen J.W."/>
            <person name="Gdalevich M."/>
        </authorList>
    </citation>
    <scope>NUCLEOTIDE SEQUENCE [LARGE SCALE GENOMIC DNA]</scope>
    <source>
        <strain evidence="6 7">STEC 514-2</strain>
    </source>
</reference>
<dbReference type="InterPro" id="IPR039418">
    <property type="entry name" value="LexA-like"/>
</dbReference>
<dbReference type="EMBL" id="MRVZ01000122">
    <property type="protein sequence ID" value="PAU13589.1"/>
    <property type="molecule type" value="Genomic_DNA"/>
</dbReference>
<dbReference type="InterPro" id="IPR019756">
    <property type="entry name" value="Pept_S26A_signal_pept_1_Ser-AS"/>
</dbReference>
<dbReference type="Pfam" id="PF00717">
    <property type="entry name" value="Peptidase_S24"/>
    <property type="match status" value="1"/>
</dbReference>
<evidence type="ECO:0000256" key="2">
    <source>
        <dbReference type="ARBA" id="ARBA00022801"/>
    </source>
</evidence>
<protein>
    <submittedName>
        <fullName evidence="6">Uncharacterized protein</fullName>
    </submittedName>
</protein>
<accession>A0A2A2BU77</accession>
<dbReference type="SMART" id="SM00530">
    <property type="entry name" value="HTH_XRE"/>
    <property type="match status" value="1"/>
</dbReference>
<dbReference type="InterPro" id="IPR036286">
    <property type="entry name" value="LexA/Signal_pep-like_sf"/>
</dbReference>
<dbReference type="InterPro" id="IPR015927">
    <property type="entry name" value="Peptidase_S24_S26A/B/C"/>
</dbReference>